<feature type="region of interest" description="Disordered" evidence="1">
    <location>
        <begin position="429"/>
        <end position="458"/>
    </location>
</feature>
<sequence length="458" mass="48992">MLRLLKWLALALLAVVLFVVAVWLVSRAMGPSAAEREALALIDAPPENEGRDGFAALYTVARQVPEAEQAGVLAEDVRRFAATPPAPDGSPPPWRSALEDWPDLVATREDDPAWCTLREPGCLERVRAAPQAYAALLERNATLLDRAVALAAWGHFRNPFAVRFDTPLPAYQPMTRLATRDAWRFAAGDVDAALAGVCSGVLQGRRMVEAGDSLIGSMIGATLVQGNATLLAEMLAELPRGHALPARCDAAFALPLALEDGVCRTMLAEGRFATGGLRSHVTTAVAAEVADRDWPKWGARLLFDPERTVARGAPKFAWYCGAQARELIARDRPLRDPTPPPSRWSLACASNAAGCILADIAAPAYADYGLRLQDADARLRTMAALLWLRGRDGEIDEAALAQLPAPMRSPARPLRLDAVAGTLVTALHERPREGPGGHAGNWSVPLPASRLQAAGAPP</sequence>
<dbReference type="OrthoDB" id="5992849at2"/>
<reference evidence="2 3" key="1">
    <citation type="journal article" date="2015" name="Genome Announc.">
        <title>Complete Genome Sequence of Pseudoxanthomonas suwonensis Strain J1, a Cellulose-Degrading Bacterium Isolated from Leaf- and Wood-Enriched Soil.</title>
        <authorList>
            <person name="Hou L."/>
            <person name="Jiang J."/>
            <person name="Xu Z."/>
            <person name="Zhou Y."/>
            <person name="Leung F.C."/>
        </authorList>
    </citation>
    <scope>NUCLEOTIDE SEQUENCE [LARGE SCALE GENOMIC DNA]</scope>
    <source>
        <strain evidence="2 3">J1</strain>
    </source>
</reference>
<gene>
    <name evidence="2" type="ORF">WQ53_14080</name>
</gene>
<dbReference type="EMBL" id="CP011144">
    <property type="protein sequence ID" value="AKC87714.1"/>
    <property type="molecule type" value="Genomic_DNA"/>
</dbReference>
<dbReference type="KEGG" id="psuw:WQ53_14080"/>
<evidence type="ECO:0000313" key="2">
    <source>
        <dbReference type="EMBL" id="AKC87714.1"/>
    </source>
</evidence>
<dbReference type="AlphaFoldDB" id="A0A0E3Z2D9"/>
<dbReference type="Proteomes" id="UP000033067">
    <property type="component" value="Chromosome"/>
</dbReference>
<proteinExistence type="predicted"/>
<evidence type="ECO:0000313" key="3">
    <source>
        <dbReference type="Proteomes" id="UP000033067"/>
    </source>
</evidence>
<accession>A0A0E3Z2D9</accession>
<evidence type="ECO:0000256" key="1">
    <source>
        <dbReference type="SAM" id="MobiDB-lite"/>
    </source>
</evidence>
<name>A0A0E3Z2D9_9GAMM</name>
<dbReference type="PATRIC" id="fig|314722.6.peg.3053"/>
<dbReference type="RefSeq" id="WP_052633325.1">
    <property type="nucleotide sequence ID" value="NZ_CP011144.1"/>
</dbReference>
<keyword evidence="3" id="KW-1185">Reference proteome</keyword>
<organism evidence="2 3">
    <name type="scientific">Pseudoxanthomonas suwonensis</name>
    <dbReference type="NCBI Taxonomy" id="314722"/>
    <lineage>
        <taxon>Bacteria</taxon>
        <taxon>Pseudomonadati</taxon>
        <taxon>Pseudomonadota</taxon>
        <taxon>Gammaproteobacteria</taxon>
        <taxon>Lysobacterales</taxon>
        <taxon>Lysobacteraceae</taxon>
        <taxon>Pseudoxanthomonas</taxon>
    </lineage>
</organism>
<protein>
    <submittedName>
        <fullName evidence="2">Uncharacterized protein</fullName>
    </submittedName>
</protein>